<evidence type="ECO:0000256" key="8">
    <source>
        <dbReference type="RuleBase" id="RU364000"/>
    </source>
</evidence>
<gene>
    <name evidence="10" type="ORF">RR45_GL000866</name>
</gene>
<dbReference type="InterPro" id="IPR020843">
    <property type="entry name" value="ER"/>
</dbReference>
<evidence type="ECO:0000256" key="4">
    <source>
        <dbReference type="ARBA" id="ARBA00022490"/>
    </source>
</evidence>
<keyword evidence="4" id="KW-0963">Cytoplasm</keyword>
<sequence>MEKKMEKMSAIGAFEGIDITNSKALVDLKLDKPTAKDRDLLVEVTAVSVNPVDFKVRQGLKKSETPCVLGWDAVGTVVEIGEQVTDFKLGDRVYYAGEFSRSGSNQAFQLVDDRLVALAPSNLSDAEAAAMPLTALTAYELLFEKMGFIPAENANQGKTLLIINGAGGVGSIAIQLAKWAGLTVIATASRPETLDQVKKMGADEIVNHRENYVDSIHQLGFEFVDGIAILHSTERHFGPAATLIAPLGHIGSIVETDDLLPLTNIKNKAASFDWEFMFAKAQYRVQMASQGEALARMATLFEQGKLVSTLSKTYDGITAENLRLAHADLERNATIGKIVLTGGFIK</sequence>
<keyword evidence="7" id="KW-0007">Acetylation</keyword>
<evidence type="ECO:0000256" key="1">
    <source>
        <dbReference type="ARBA" id="ARBA00004496"/>
    </source>
</evidence>
<dbReference type="InterPro" id="IPR002364">
    <property type="entry name" value="Quin_OxRdtase/zeta-crystal_CS"/>
</dbReference>
<dbReference type="CDD" id="cd08252">
    <property type="entry name" value="AL_MDR"/>
    <property type="match status" value="1"/>
</dbReference>
<dbReference type="EMBL" id="JXJT01000002">
    <property type="protein sequence ID" value="PCS04551.1"/>
    <property type="molecule type" value="Genomic_DNA"/>
</dbReference>
<accession>A0ABX4I9T8</accession>
<comment type="subcellular location">
    <subcellularLocation>
        <location evidence="1">Cytoplasm</location>
    </subcellularLocation>
</comment>
<dbReference type="Pfam" id="PF00107">
    <property type="entry name" value="ADH_zinc_N"/>
    <property type="match status" value="1"/>
</dbReference>
<proteinExistence type="inferred from homology"/>
<dbReference type="SUPFAM" id="SSF50129">
    <property type="entry name" value="GroES-like"/>
    <property type="match status" value="1"/>
</dbReference>
<evidence type="ECO:0000259" key="9">
    <source>
        <dbReference type="SMART" id="SM00829"/>
    </source>
</evidence>
<dbReference type="Gene3D" id="3.90.180.10">
    <property type="entry name" value="Medium-chain alcohol dehydrogenases, catalytic domain"/>
    <property type="match status" value="1"/>
</dbReference>
<evidence type="ECO:0000256" key="3">
    <source>
        <dbReference type="ARBA" id="ARBA00011881"/>
    </source>
</evidence>
<protein>
    <recommendedName>
        <fullName evidence="8">Zinc-type alcohol dehydrogenase-like protein</fullName>
    </recommendedName>
</protein>
<dbReference type="InterPro" id="IPR013149">
    <property type="entry name" value="ADH-like_C"/>
</dbReference>
<keyword evidence="5" id="KW-0521">NADP</keyword>
<name>A0ABX4I9T8_9LACT</name>
<dbReference type="InterPro" id="IPR013154">
    <property type="entry name" value="ADH-like_N"/>
</dbReference>
<evidence type="ECO:0000256" key="7">
    <source>
        <dbReference type="ARBA" id="ARBA00022990"/>
    </source>
</evidence>
<dbReference type="InterPro" id="IPR051603">
    <property type="entry name" value="Zinc-ADH_QOR/CCCR"/>
</dbReference>
<comment type="caution">
    <text evidence="10">The sequence shown here is derived from an EMBL/GenBank/DDBJ whole genome shotgun (WGS) entry which is preliminary data.</text>
</comment>
<comment type="subunit">
    <text evidence="3">Homotetramer.</text>
</comment>
<comment type="similarity">
    <text evidence="2 8">Belongs to the zinc-containing alcohol dehydrogenase family. Quinone oxidoreductase subfamily.</text>
</comment>
<keyword evidence="8" id="KW-0862">Zinc</keyword>
<keyword evidence="11" id="KW-1185">Reference proteome</keyword>
<dbReference type="NCBIfam" id="TIGR02817">
    <property type="entry name" value="adh_fam_1"/>
    <property type="match status" value="1"/>
</dbReference>
<reference evidence="10 11" key="1">
    <citation type="submission" date="2014-12" db="EMBL/GenBank/DDBJ databases">
        <title>Draft genome sequences of 10 type strains of Lactococcus.</title>
        <authorList>
            <person name="Sun Z."/>
            <person name="Zhong Z."/>
            <person name="Liu W."/>
            <person name="Zhang W."/>
            <person name="Zhang H."/>
        </authorList>
    </citation>
    <scope>NUCLEOTIDE SEQUENCE [LARGE SCALE GENOMIC DNA]</scope>
    <source>
        <strain evidence="10 11">DSM 22330</strain>
    </source>
</reference>
<dbReference type="InterPro" id="IPR011032">
    <property type="entry name" value="GroES-like_sf"/>
</dbReference>
<dbReference type="Proteomes" id="UP000218979">
    <property type="component" value="Unassembled WGS sequence"/>
</dbReference>
<dbReference type="PANTHER" id="PTHR44154">
    <property type="entry name" value="QUINONE OXIDOREDUCTASE"/>
    <property type="match status" value="1"/>
</dbReference>
<evidence type="ECO:0000313" key="10">
    <source>
        <dbReference type="EMBL" id="PCS04551.1"/>
    </source>
</evidence>
<keyword evidence="8" id="KW-0560">Oxidoreductase</keyword>
<dbReference type="SUPFAM" id="SSF51735">
    <property type="entry name" value="NAD(P)-binding Rossmann-fold domains"/>
    <property type="match status" value="1"/>
</dbReference>
<organism evidence="10 11">
    <name type="scientific">Pseudolactococcus chungangensis CAU 28 = DSM 22330</name>
    <dbReference type="NCBI Taxonomy" id="1122154"/>
    <lineage>
        <taxon>Bacteria</taxon>
        <taxon>Bacillati</taxon>
        <taxon>Bacillota</taxon>
        <taxon>Bacilli</taxon>
        <taxon>Lactobacillales</taxon>
        <taxon>Streptococcaceae</taxon>
        <taxon>Pseudolactococcus</taxon>
    </lineage>
</organism>
<dbReference type="InterPro" id="IPR036291">
    <property type="entry name" value="NAD(P)-bd_dom_sf"/>
</dbReference>
<feature type="domain" description="Enoyl reductase (ER)" evidence="9">
    <location>
        <begin position="12"/>
        <end position="340"/>
    </location>
</feature>
<dbReference type="PROSITE" id="PS01162">
    <property type="entry name" value="QOR_ZETA_CRYSTAL"/>
    <property type="match status" value="1"/>
</dbReference>
<dbReference type="Gene3D" id="3.40.50.720">
    <property type="entry name" value="NAD(P)-binding Rossmann-like Domain"/>
    <property type="match status" value="1"/>
</dbReference>
<evidence type="ECO:0000256" key="2">
    <source>
        <dbReference type="ARBA" id="ARBA00010371"/>
    </source>
</evidence>
<evidence type="ECO:0000313" key="11">
    <source>
        <dbReference type="Proteomes" id="UP000218979"/>
    </source>
</evidence>
<evidence type="ECO:0000256" key="5">
    <source>
        <dbReference type="ARBA" id="ARBA00022857"/>
    </source>
</evidence>
<evidence type="ECO:0000256" key="6">
    <source>
        <dbReference type="ARBA" id="ARBA00022884"/>
    </source>
</evidence>
<dbReference type="Pfam" id="PF08240">
    <property type="entry name" value="ADH_N"/>
    <property type="match status" value="1"/>
</dbReference>
<keyword evidence="6" id="KW-0694">RNA-binding</keyword>
<keyword evidence="8" id="KW-0479">Metal-binding</keyword>
<dbReference type="SMART" id="SM00829">
    <property type="entry name" value="PKS_ER"/>
    <property type="match status" value="1"/>
</dbReference>
<dbReference type="InterPro" id="IPR014182">
    <property type="entry name" value="ADH_Zn_typ-1"/>
</dbReference>
<dbReference type="PANTHER" id="PTHR44154:SF1">
    <property type="entry name" value="QUINONE OXIDOREDUCTASE"/>
    <property type="match status" value="1"/>
</dbReference>